<accession>A0ABS6M999</accession>
<evidence type="ECO:0000259" key="1">
    <source>
        <dbReference type="SMART" id="SM00849"/>
    </source>
</evidence>
<reference evidence="2 3" key="1">
    <citation type="submission" date="2021-06" db="EMBL/GenBank/DDBJ databases">
        <title>Bacterium isolated from marine sediment.</title>
        <authorList>
            <person name="Zhu K.-L."/>
            <person name="Du Z.-J."/>
            <person name="Liang Q.-Y."/>
        </authorList>
    </citation>
    <scope>NUCLEOTIDE SEQUENCE [LARGE SCALE GENOMIC DNA]</scope>
    <source>
        <strain evidence="2 3">A346</strain>
    </source>
</reference>
<organism evidence="2 3">
    <name type="scientific">Marinobacterium weihaiense</name>
    <dbReference type="NCBI Taxonomy" id="2851016"/>
    <lineage>
        <taxon>Bacteria</taxon>
        <taxon>Pseudomonadati</taxon>
        <taxon>Pseudomonadota</taxon>
        <taxon>Gammaproteobacteria</taxon>
        <taxon>Oceanospirillales</taxon>
        <taxon>Oceanospirillaceae</taxon>
        <taxon>Marinobacterium</taxon>
    </lineage>
</organism>
<sequence>MQLTFLGTGDVRQVPVYGCHCRACTAARDDARLRRRPCSALLEAGGQRILLDGGLTDLAERFAPGDLNAILLTHYHIDHVQGLFHLRWGVNDAIPVYGPDDRDGCADLLKHPGILDFRPPLEPFEPFMLGEAQVTPLPLQHSKPTFGYLFEQDGKRIAYLTDTVGLPENTARLLEGLDELEMVIDCSQPPRPEPPRNHNDLNLVLAIHQRLQPKTTWLTHIGHEMDQWLQDHELPDAVLIARDGQWLRSE</sequence>
<dbReference type="InterPro" id="IPR017693">
    <property type="entry name" value="Phosphonate_metab_PhnP"/>
</dbReference>
<gene>
    <name evidence="2" type="primary">phnP</name>
    <name evidence="2" type="ORF">KTN04_05875</name>
</gene>
<dbReference type="PANTHER" id="PTHR42663:SF6">
    <property type="entry name" value="HYDROLASE C777.06C-RELATED"/>
    <property type="match status" value="1"/>
</dbReference>
<keyword evidence="3" id="KW-1185">Reference proteome</keyword>
<dbReference type="Pfam" id="PF12706">
    <property type="entry name" value="Lactamase_B_2"/>
    <property type="match status" value="1"/>
</dbReference>
<feature type="domain" description="Metallo-beta-lactamase" evidence="1">
    <location>
        <begin position="37"/>
        <end position="223"/>
    </location>
</feature>
<name>A0ABS6M999_9GAMM</name>
<dbReference type="EC" id="3.1.4.55" evidence="2"/>
<dbReference type="PANTHER" id="PTHR42663">
    <property type="entry name" value="HYDROLASE C777.06C-RELATED-RELATED"/>
    <property type="match status" value="1"/>
</dbReference>
<dbReference type="CDD" id="cd07736">
    <property type="entry name" value="PhnP-like_MBL-fold"/>
    <property type="match status" value="1"/>
</dbReference>
<dbReference type="NCBIfam" id="TIGR03307">
    <property type="entry name" value="PhnP"/>
    <property type="match status" value="1"/>
</dbReference>
<evidence type="ECO:0000313" key="2">
    <source>
        <dbReference type="EMBL" id="MBV0932864.1"/>
    </source>
</evidence>
<proteinExistence type="predicted"/>
<evidence type="ECO:0000313" key="3">
    <source>
        <dbReference type="Proteomes" id="UP000755551"/>
    </source>
</evidence>
<keyword evidence="2" id="KW-0378">Hydrolase</keyword>
<dbReference type="SMART" id="SM00849">
    <property type="entry name" value="Lactamase_B"/>
    <property type="match status" value="1"/>
</dbReference>
<dbReference type="InterPro" id="IPR001279">
    <property type="entry name" value="Metallo-B-lactamas"/>
</dbReference>
<protein>
    <submittedName>
        <fullName evidence="2">Phosphonate metabolism protein PhnP</fullName>
        <ecNumber evidence="2">3.1.4.55</ecNumber>
    </submittedName>
</protein>
<dbReference type="GO" id="GO:0103043">
    <property type="term" value="F:phosphoribosyl 1,2-cyclic phosphate phosphodiesterase activity"/>
    <property type="evidence" value="ECO:0007669"/>
    <property type="project" value="UniProtKB-EC"/>
</dbReference>
<dbReference type="InterPro" id="IPR035682">
    <property type="entry name" value="PhnP_MBL"/>
</dbReference>
<dbReference type="RefSeq" id="WP_217334293.1">
    <property type="nucleotide sequence ID" value="NZ_JAHQZT010000006.1"/>
</dbReference>
<dbReference type="EMBL" id="JAHQZT010000006">
    <property type="protein sequence ID" value="MBV0932864.1"/>
    <property type="molecule type" value="Genomic_DNA"/>
</dbReference>
<dbReference type="Proteomes" id="UP000755551">
    <property type="component" value="Unassembled WGS sequence"/>
</dbReference>
<comment type="caution">
    <text evidence="2">The sequence shown here is derived from an EMBL/GenBank/DDBJ whole genome shotgun (WGS) entry which is preliminary data.</text>
</comment>